<feature type="transmembrane region" description="Helical" evidence="6">
    <location>
        <begin position="124"/>
        <end position="152"/>
    </location>
</feature>
<gene>
    <name evidence="7" type="ORF">M436DRAFT_67176</name>
</gene>
<evidence type="ECO:0000256" key="6">
    <source>
        <dbReference type="SAM" id="Phobius"/>
    </source>
</evidence>
<dbReference type="Proteomes" id="UP000027730">
    <property type="component" value="Unassembled WGS sequence"/>
</dbReference>
<accession>A0A074X4I8</accession>
<dbReference type="InterPro" id="IPR045225">
    <property type="entry name" value="Uracil/uridine/allantoin_perm"/>
</dbReference>
<feature type="transmembrane region" description="Helical" evidence="6">
    <location>
        <begin position="94"/>
        <end position="112"/>
    </location>
</feature>
<reference evidence="7 8" key="1">
    <citation type="journal article" date="2014" name="BMC Genomics">
        <title>Genome sequencing of four Aureobasidium pullulans varieties: biotechnological potential, stress tolerance, and description of new species.</title>
        <authorList>
            <person name="Gostin Ar C."/>
            <person name="Ohm R.A."/>
            <person name="Kogej T."/>
            <person name="Sonjak S."/>
            <person name="Turk M."/>
            <person name="Zajc J."/>
            <person name="Zalar P."/>
            <person name="Grube M."/>
            <person name="Sun H."/>
            <person name="Han J."/>
            <person name="Sharma A."/>
            <person name="Chiniquy J."/>
            <person name="Ngan C.Y."/>
            <person name="Lipzen A."/>
            <person name="Barry K."/>
            <person name="Grigoriev I.V."/>
            <person name="Gunde-Cimerman N."/>
        </authorList>
    </citation>
    <scope>NUCLEOTIDE SEQUENCE [LARGE SCALE GENOMIC DNA]</scope>
    <source>
        <strain evidence="7 8">CBS 147.97</strain>
    </source>
</reference>
<evidence type="ECO:0008006" key="9">
    <source>
        <dbReference type="Google" id="ProtNLM"/>
    </source>
</evidence>
<sequence>MGKFSMPSKTEVAAPFHSREAFVNFLKAPQGNEGHNIVGDSRWSNKDLEPTPVEDRTWTWFNLPLYWFSNQFSIVGWNTGSALITVGLTWQQSFISACLGAFLAAVIVVFMARPGVNYHIGYPVLARAVMGMYGSSFFVFIRAMVCIIWYGIQTFYAGNLLSVVLRCIFGSSWQNLDNTLPLSANVSSKQLLAFFLAWLLQFPLMWVHPKSIHHLFTVKGFTMPVAAFALFGVCISIGGGLNMDIASEPSAPSASVTPLGWSIMAGINTIFGSLSPMLVNQPDLARYCKKPRDAGVLQGLFVFMPSVLVFFLGMASTTAIQNKWGTAYWNVWDLLDVILDHHFSAGARTGIFFIGLAFFFGVFTTNIGANSLPFGADMTVVQPWQLMANASAFLSFLGSYNIFMAPLCAVIIVDYFVARKGNIHIPSCYDGKNTGLYWYSSGVNLSGVAAWLSGTAMGIPGLVGQYEPQSISMAAKNMYRMGFLLTFTTAATVYAVLTFLIKPKVFPVGREATPFQQEWLANEGREGFYEDERDGNEIFAPATPPPTVAEEIQLGEKGYGEKV</sequence>
<dbReference type="InterPro" id="IPR001248">
    <property type="entry name" value="Pur-cyt_permease"/>
</dbReference>
<evidence type="ECO:0000313" key="8">
    <source>
        <dbReference type="Proteomes" id="UP000027730"/>
    </source>
</evidence>
<evidence type="ECO:0000256" key="3">
    <source>
        <dbReference type="ARBA" id="ARBA00022692"/>
    </source>
</evidence>
<proteinExistence type="inferred from homology"/>
<feature type="transmembrane region" description="Helical" evidence="6">
    <location>
        <begin position="350"/>
        <end position="372"/>
    </location>
</feature>
<evidence type="ECO:0000313" key="7">
    <source>
        <dbReference type="EMBL" id="KEQ69516.1"/>
    </source>
</evidence>
<evidence type="ECO:0000256" key="4">
    <source>
        <dbReference type="ARBA" id="ARBA00022989"/>
    </source>
</evidence>
<dbReference type="PANTHER" id="PTHR30618:SF0">
    <property type="entry name" value="PURINE-URACIL PERMEASE NCS1"/>
    <property type="match status" value="1"/>
</dbReference>
<keyword evidence="5 6" id="KW-0472">Membrane</keyword>
<evidence type="ECO:0000256" key="1">
    <source>
        <dbReference type="ARBA" id="ARBA00004141"/>
    </source>
</evidence>
<organism evidence="7 8">
    <name type="scientific">Aureobasidium namibiae CBS 147.97</name>
    <dbReference type="NCBI Taxonomy" id="1043004"/>
    <lineage>
        <taxon>Eukaryota</taxon>
        <taxon>Fungi</taxon>
        <taxon>Dikarya</taxon>
        <taxon>Ascomycota</taxon>
        <taxon>Pezizomycotina</taxon>
        <taxon>Dothideomycetes</taxon>
        <taxon>Dothideomycetidae</taxon>
        <taxon>Dothideales</taxon>
        <taxon>Saccotheciaceae</taxon>
        <taxon>Aureobasidium</taxon>
    </lineage>
</organism>
<dbReference type="GO" id="GO:0015205">
    <property type="term" value="F:nucleobase transmembrane transporter activity"/>
    <property type="evidence" value="ECO:0007669"/>
    <property type="project" value="TreeGrafter"/>
</dbReference>
<dbReference type="EMBL" id="KL584721">
    <property type="protein sequence ID" value="KEQ69516.1"/>
    <property type="molecule type" value="Genomic_DNA"/>
</dbReference>
<feature type="transmembrane region" description="Helical" evidence="6">
    <location>
        <begin position="259"/>
        <end position="279"/>
    </location>
</feature>
<dbReference type="Pfam" id="PF02133">
    <property type="entry name" value="Transp_cyt_pur"/>
    <property type="match status" value="1"/>
</dbReference>
<dbReference type="AlphaFoldDB" id="A0A074X4I8"/>
<feature type="transmembrane region" description="Helical" evidence="6">
    <location>
        <begin position="191"/>
        <end position="208"/>
    </location>
</feature>
<comment type="subcellular location">
    <subcellularLocation>
        <location evidence="1">Membrane</location>
        <topology evidence="1">Multi-pass membrane protein</topology>
    </subcellularLocation>
</comment>
<name>A0A074X4I8_9PEZI</name>
<dbReference type="HOGENOM" id="CLU_021555_2_1_1"/>
<feature type="transmembrane region" description="Helical" evidence="6">
    <location>
        <begin position="300"/>
        <end position="320"/>
    </location>
</feature>
<keyword evidence="4 6" id="KW-1133">Transmembrane helix</keyword>
<feature type="transmembrane region" description="Helical" evidence="6">
    <location>
        <begin position="479"/>
        <end position="501"/>
    </location>
</feature>
<keyword evidence="8" id="KW-1185">Reference proteome</keyword>
<feature type="transmembrane region" description="Helical" evidence="6">
    <location>
        <begin position="436"/>
        <end position="459"/>
    </location>
</feature>
<feature type="transmembrane region" description="Helical" evidence="6">
    <location>
        <begin position="220"/>
        <end position="239"/>
    </location>
</feature>
<dbReference type="GeneID" id="25414177"/>
<dbReference type="PANTHER" id="PTHR30618">
    <property type="entry name" value="NCS1 FAMILY PURINE/PYRIMIDINE TRANSPORTER"/>
    <property type="match status" value="1"/>
</dbReference>
<feature type="transmembrane region" description="Helical" evidence="6">
    <location>
        <begin position="392"/>
        <end position="416"/>
    </location>
</feature>
<comment type="similarity">
    <text evidence="2">Belongs to the purine-cytosine permease (2.A.39) family.</text>
</comment>
<dbReference type="Gene3D" id="1.10.4160.10">
    <property type="entry name" value="Hydantoin permease"/>
    <property type="match status" value="1"/>
</dbReference>
<keyword evidence="3 6" id="KW-0812">Transmembrane</keyword>
<dbReference type="GO" id="GO:0005886">
    <property type="term" value="C:plasma membrane"/>
    <property type="evidence" value="ECO:0007669"/>
    <property type="project" value="TreeGrafter"/>
</dbReference>
<dbReference type="RefSeq" id="XP_013423723.1">
    <property type="nucleotide sequence ID" value="XM_013568269.1"/>
</dbReference>
<protein>
    <recommendedName>
        <fullName evidence="9">Allantoin permease</fullName>
    </recommendedName>
</protein>
<evidence type="ECO:0000256" key="2">
    <source>
        <dbReference type="ARBA" id="ARBA00008974"/>
    </source>
</evidence>
<dbReference type="OrthoDB" id="2018619at2759"/>
<evidence type="ECO:0000256" key="5">
    <source>
        <dbReference type="ARBA" id="ARBA00023136"/>
    </source>
</evidence>